<keyword evidence="2" id="KW-1185">Reference proteome</keyword>
<evidence type="ECO:0000313" key="1">
    <source>
        <dbReference type="EMBL" id="KAG2649714.1"/>
    </source>
</evidence>
<dbReference type="Proteomes" id="UP000823388">
    <property type="component" value="Chromosome 1N"/>
</dbReference>
<evidence type="ECO:0000313" key="2">
    <source>
        <dbReference type="Proteomes" id="UP000823388"/>
    </source>
</evidence>
<comment type="caution">
    <text evidence="1">The sequence shown here is derived from an EMBL/GenBank/DDBJ whole genome shotgun (WGS) entry which is preliminary data.</text>
</comment>
<proteinExistence type="predicted"/>
<protein>
    <submittedName>
        <fullName evidence="1">Uncharacterized protein</fullName>
    </submittedName>
</protein>
<name>A0A8T0WX67_PANVG</name>
<reference evidence="1" key="1">
    <citation type="submission" date="2020-05" db="EMBL/GenBank/DDBJ databases">
        <title>WGS assembly of Panicum virgatum.</title>
        <authorList>
            <person name="Lovell J.T."/>
            <person name="Jenkins J."/>
            <person name="Shu S."/>
            <person name="Juenger T.E."/>
            <person name="Schmutz J."/>
        </authorList>
    </citation>
    <scope>NUCLEOTIDE SEQUENCE</scope>
    <source>
        <strain evidence="1">AP13</strain>
    </source>
</reference>
<accession>A0A8T0WX67</accession>
<organism evidence="1 2">
    <name type="scientific">Panicum virgatum</name>
    <name type="common">Blackwell switchgrass</name>
    <dbReference type="NCBI Taxonomy" id="38727"/>
    <lineage>
        <taxon>Eukaryota</taxon>
        <taxon>Viridiplantae</taxon>
        <taxon>Streptophyta</taxon>
        <taxon>Embryophyta</taxon>
        <taxon>Tracheophyta</taxon>
        <taxon>Spermatophyta</taxon>
        <taxon>Magnoliopsida</taxon>
        <taxon>Liliopsida</taxon>
        <taxon>Poales</taxon>
        <taxon>Poaceae</taxon>
        <taxon>PACMAD clade</taxon>
        <taxon>Panicoideae</taxon>
        <taxon>Panicodae</taxon>
        <taxon>Paniceae</taxon>
        <taxon>Panicinae</taxon>
        <taxon>Panicum</taxon>
        <taxon>Panicum sect. Hiantes</taxon>
    </lineage>
</organism>
<gene>
    <name evidence="1" type="ORF">PVAP13_1NG128776</name>
</gene>
<dbReference type="AlphaFoldDB" id="A0A8T0WX67"/>
<sequence>MAVRHQIRASALFSHNDASRAAPIAPALMYLSSFFCLLQSLQSPIVLLRMCH</sequence>
<dbReference type="EMBL" id="CM029038">
    <property type="protein sequence ID" value="KAG2649714.1"/>
    <property type="molecule type" value="Genomic_DNA"/>
</dbReference>